<dbReference type="RefSeq" id="WP_186242318.1">
    <property type="nucleotide sequence ID" value="NZ_OCTY01000002.1"/>
</dbReference>
<protein>
    <recommendedName>
        <fullName evidence="3">Diacylglycerol O-acyltransferase</fullName>
    </recommendedName>
</protein>
<proteinExistence type="predicted"/>
<evidence type="ECO:0000313" key="1">
    <source>
        <dbReference type="EMBL" id="SOJ54249.1"/>
    </source>
</evidence>
<keyword evidence="2" id="KW-1185">Reference proteome</keyword>
<dbReference type="SUPFAM" id="SSF52777">
    <property type="entry name" value="CoA-dependent acyltransferases"/>
    <property type="match status" value="1"/>
</dbReference>
<organism evidence="1 2">
    <name type="scientific">Mycobacterium simulans</name>
    <dbReference type="NCBI Taxonomy" id="627089"/>
    <lineage>
        <taxon>Bacteria</taxon>
        <taxon>Bacillati</taxon>
        <taxon>Actinomycetota</taxon>
        <taxon>Actinomycetes</taxon>
        <taxon>Mycobacteriales</taxon>
        <taxon>Mycobacteriaceae</taxon>
        <taxon>Mycobacterium</taxon>
    </lineage>
</organism>
<gene>
    <name evidence="1" type="ORF">MSIMFB_01748</name>
</gene>
<evidence type="ECO:0008006" key="3">
    <source>
        <dbReference type="Google" id="ProtNLM"/>
    </source>
</evidence>
<comment type="caution">
    <text evidence="1">The sequence shown here is derived from an EMBL/GenBank/DDBJ whole genome shotgun (WGS) entry which is preliminary data.</text>
</comment>
<sequence>MDNILDLYDQAMFLGERATGATSLIQFIWVYNRAIDVDGLRQFHHQLQRGRLARRIERSPLPFGRHRWVFRAESYDIETVATPRPRAEFDDWLNKQANTVLDAEHGPGWHLAVLPFADGGAGVSFVITHCLTDGLGLCEALADATCGRQGPISWPAAESRPRWQALHQDARQLARDVPSVGRAVTAAAKLARRNRIHYKSAAALAANSARPPVGSDRPITIPTETMFLSTDQWDAVAHSLGGSSNTLLAGIAARLAERIGRVSADGTITLSIPVNQRIDADTRANALSNIDISVDAASAWKDLRDIRAATKQALIRHQEVPDERWTLLPLVPMLPKRLFRRMVGVVGSSTTTIASNVGAFNPAVNRADGTDADYFAMRSLYPGVTETTMYRTGGVLALASGRVHGHVFVSVIGYQPGGRNTNDRLRQALLGTLDDFSLTPTTGWPRNEQCTLSHKCP</sequence>
<accession>A0A7Z7IIR8</accession>
<reference evidence="1 2" key="1">
    <citation type="submission" date="2017-10" db="EMBL/GenBank/DDBJ databases">
        <authorList>
            <consortium name="Urmite Genomes"/>
        </authorList>
    </citation>
    <scope>NUCLEOTIDE SEQUENCE [LARGE SCALE GENOMIC DNA]</scope>
    <source>
        <strain evidence="1 2">FB-527</strain>
    </source>
</reference>
<evidence type="ECO:0000313" key="2">
    <source>
        <dbReference type="Proteomes" id="UP000554965"/>
    </source>
</evidence>
<dbReference type="AlphaFoldDB" id="A0A7Z7IIR8"/>
<dbReference type="Proteomes" id="UP000554965">
    <property type="component" value="Unassembled WGS sequence"/>
</dbReference>
<dbReference type="InterPro" id="IPR023213">
    <property type="entry name" value="CAT-like_dom_sf"/>
</dbReference>
<dbReference type="EMBL" id="OCTY01000002">
    <property type="protein sequence ID" value="SOJ54249.1"/>
    <property type="molecule type" value="Genomic_DNA"/>
</dbReference>
<dbReference type="Gene3D" id="3.30.559.10">
    <property type="entry name" value="Chloramphenicol acetyltransferase-like domain"/>
    <property type="match status" value="1"/>
</dbReference>
<name>A0A7Z7IIR8_9MYCO</name>